<gene>
    <name evidence="2" type="ORF">QE382_002775</name>
</gene>
<evidence type="ECO:0000313" key="3">
    <source>
        <dbReference type="Proteomes" id="UP001244640"/>
    </source>
</evidence>
<feature type="transmembrane region" description="Helical" evidence="1">
    <location>
        <begin position="21"/>
        <end position="39"/>
    </location>
</feature>
<protein>
    <recommendedName>
        <fullName evidence="4">PH domain-containing protein</fullName>
    </recommendedName>
</protein>
<reference evidence="2 3" key="1">
    <citation type="submission" date="2023-07" db="EMBL/GenBank/DDBJ databases">
        <title>Functional and genomic diversity of the sorghum phyllosphere microbiome.</title>
        <authorList>
            <person name="Shade A."/>
        </authorList>
    </citation>
    <scope>NUCLEOTIDE SEQUENCE [LARGE SCALE GENOMIC DNA]</scope>
    <source>
        <strain evidence="2 3">SORGH_AS_0892</strain>
    </source>
</reference>
<name>A0ABU0U8Y1_9SPHI</name>
<dbReference type="Proteomes" id="UP001244640">
    <property type="component" value="Unassembled WGS sequence"/>
</dbReference>
<accession>A0ABU0U8Y1</accession>
<sequence>MENKEFRFQGLDAKAELQISLWLVIPALIMMFGTLYLSHQIFSNAFFLFPIIIAALITILGSITLLQIISNKINDKQWIIRISKQETINARFRNNVYDFNLTDIVMIKNMGNKGVRYLTIKTNGRLLKIRVGHTGFAPFSTEADITELDAFIAYLRPYIDQNFNTKVLKNAINPNVIPNFGVFVRKGEKIKYSIINRMEPWQVIAMILSIGIITMIIFFSVMEYYFFK</sequence>
<organism evidence="2 3">
    <name type="scientific">Sphingobacterium zeae</name>
    <dbReference type="NCBI Taxonomy" id="1776859"/>
    <lineage>
        <taxon>Bacteria</taxon>
        <taxon>Pseudomonadati</taxon>
        <taxon>Bacteroidota</taxon>
        <taxon>Sphingobacteriia</taxon>
        <taxon>Sphingobacteriales</taxon>
        <taxon>Sphingobacteriaceae</taxon>
        <taxon>Sphingobacterium</taxon>
    </lineage>
</organism>
<evidence type="ECO:0000256" key="1">
    <source>
        <dbReference type="SAM" id="Phobius"/>
    </source>
</evidence>
<evidence type="ECO:0000313" key="2">
    <source>
        <dbReference type="EMBL" id="MDQ1150791.1"/>
    </source>
</evidence>
<keyword evidence="3" id="KW-1185">Reference proteome</keyword>
<feature type="transmembrane region" description="Helical" evidence="1">
    <location>
        <begin position="203"/>
        <end position="227"/>
    </location>
</feature>
<proteinExistence type="predicted"/>
<dbReference type="EMBL" id="JAUTBA010000001">
    <property type="protein sequence ID" value="MDQ1150791.1"/>
    <property type="molecule type" value="Genomic_DNA"/>
</dbReference>
<keyword evidence="1" id="KW-0472">Membrane</keyword>
<evidence type="ECO:0008006" key="4">
    <source>
        <dbReference type="Google" id="ProtNLM"/>
    </source>
</evidence>
<keyword evidence="1" id="KW-0812">Transmembrane</keyword>
<keyword evidence="1" id="KW-1133">Transmembrane helix</keyword>
<dbReference type="RefSeq" id="WP_307186383.1">
    <property type="nucleotide sequence ID" value="NZ_JAUTBA010000001.1"/>
</dbReference>
<feature type="transmembrane region" description="Helical" evidence="1">
    <location>
        <begin position="45"/>
        <end position="69"/>
    </location>
</feature>
<comment type="caution">
    <text evidence="2">The sequence shown here is derived from an EMBL/GenBank/DDBJ whole genome shotgun (WGS) entry which is preliminary data.</text>
</comment>